<evidence type="ECO:0000313" key="2">
    <source>
        <dbReference type="Proteomes" id="UP000812287"/>
    </source>
</evidence>
<dbReference type="GeneID" id="66108959"/>
<sequence length="113" mass="13143">MTTFPPELVEIIVHQVWYSQMPSTIRKSFMAACLSINRTWKAVYGPIASQDMYITNLTFLDYLCDIAQSRKSIIYHDFIPRLTRTITCFVDLRENEREGAVKEVYALPSIRGF</sequence>
<dbReference type="RefSeq" id="XP_043037862.1">
    <property type="nucleotide sequence ID" value="XM_043186662.1"/>
</dbReference>
<keyword evidence="2" id="KW-1185">Reference proteome</keyword>
<reference evidence="1" key="1">
    <citation type="submission" date="2020-11" db="EMBL/GenBank/DDBJ databases">
        <title>Adaptations for nitrogen fixation in a non-lichenized fungal sporocarp promotes dispersal by wood-feeding termites.</title>
        <authorList>
            <consortium name="DOE Joint Genome Institute"/>
            <person name="Koch R.A."/>
            <person name="Yoon G."/>
            <person name="Arayal U."/>
            <person name="Lail K."/>
            <person name="Amirebrahimi M."/>
            <person name="Labutti K."/>
            <person name="Lipzen A."/>
            <person name="Riley R."/>
            <person name="Barry K."/>
            <person name="Henrissat B."/>
            <person name="Grigoriev I.V."/>
            <person name="Herr J.R."/>
            <person name="Aime M.C."/>
        </authorList>
    </citation>
    <scope>NUCLEOTIDE SEQUENCE</scope>
    <source>
        <strain evidence="1">MCA 3950</strain>
    </source>
</reference>
<dbReference type="EMBL" id="MU250540">
    <property type="protein sequence ID" value="KAG7444362.1"/>
    <property type="molecule type" value="Genomic_DNA"/>
</dbReference>
<accession>A0A9P7VPF1</accession>
<dbReference type="Proteomes" id="UP000812287">
    <property type="component" value="Unassembled WGS sequence"/>
</dbReference>
<dbReference type="AlphaFoldDB" id="A0A9P7VPF1"/>
<comment type="caution">
    <text evidence="1">The sequence shown here is derived from an EMBL/GenBank/DDBJ whole genome shotgun (WGS) entry which is preliminary data.</text>
</comment>
<organism evidence="1 2">
    <name type="scientific">Guyanagaster necrorhizus</name>
    <dbReference type="NCBI Taxonomy" id="856835"/>
    <lineage>
        <taxon>Eukaryota</taxon>
        <taxon>Fungi</taxon>
        <taxon>Dikarya</taxon>
        <taxon>Basidiomycota</taxon>
        <taxon>Agaricomycotina</taxon>
        <taxon>Agaricomycetes</taxon>
        <taxon>Agaricomycetidae</taxon>
        <taxon>Agaricales</taxon>
        <taxon>Marasmiineae</taxon>
        <taxon>Physalacriaceae</taxon>
        <taxon>Guyanagaster</taxon>
    </lineage>
</organism>
<gene>
    <name evidence="1" type="ORF">BT62DRAFT_934025</name>
</gene>
<evidence type="ECO:0000313" key="1">
    <source>
        <dbReference type="EMBL" id="KAG7444362.1"/>
    </source>
</evidence>
<name>A0A9P7VPF1_9AGAR</name>
<dbReference type="OrthoDB" id="2836053at2759"/>
<proteinExistence type="predicted"/>
<protein>
    <submittedName>
        <fullName evidence="1">Uncharacterized protein</fullName>
    </submittedName>
</protein>